<dbReference type="PANTHER" id="PTHR30023:SF0">
    <property type="entry name" value="PENICILLIN-SENSITIVE CARBOXYPEPTIDASE A"/>
    <property type="match status" value="1"/>
</dbReference>
<gene>
    <name evidence="4" type="ORF">ATL31_1695</name>
</gene>
<keyword evidence="2" id="KW-0378">Hydrolase</keyword>
<keyword evidence="4" id="KW-0645">Protease</keyword>
<dbReference type="AlphaFoldDB" id="A0A2N3YJ88"/>
<dbReference type="Gene3D" id="3.40.710.10">
    <property type="entry name" value="DD-peptidase/beta-lactamase superfamily"/>
    <property type="match status" value="1"/>
</dbReference>
<feature type="signal peptide" evidence="3">
    <location>
        <begin position="1"/>
        <end position="32"/>
    </location>
</feature>
<dbReference type="PROSITE" id="PS51318">
    <property type="entry name" value="TAT"/>
    <property type="match status" value="1"/>
</dbReference>
<dbReference type="EMBL" id="PJNE01000001">
    <property type="protein sequence ID" value="PKW26868.1"/>
    <property type="molecule type" value="Genomic_DNA"/>
</dbReference>
<dbReference type="PANTHER" id="PTHR30023">
    <property type="entry name" value="D-ALANYL-D-ALANINE CARBOXYPEPTIDASE"/>
    <property type="match status" value="1"/>
</dbReference>
<protein>
    <submittedName>
        <fullName evidence="4">D-alanyl-D-alanine carboxypeptidase/D-alanyl-D-alanine-endopeptidase (Penicillin-binding protein 4)</fullName>
    </submittedName>
</protein>
<organism evidence="4 5">
    <name type="scientific">Phycicoccus duodecadis</name>
    <dbReference type="NCBI Taxonomy" id="173053"/>
    <lineage>
        <taxon>Bacteria</taxon>
        <taxon>Bacillati</taxon>
        <taxon>Actinomycetota</taxon>
        <taxon>Actinomycetes</taxon>
        <taxon>Micrococcales</taxon>
        <taxon>Intrasporangiaceae</taxon>
        <taxon>Phycicoccus</taxon>
    </lineage>
</organism>
<dbReference type="InterPro" id="IPR000667">
    <property type="entry name" value="Peptidase_S13"/>
</dbReference>
<evidence type="ECO:0000313" key="4">
    <source>
        <dbReference type="EMBL" id="PKW26868.1"/>
    </source>
</evidence>
<dbReference type="Pfam" id="PF02113">
    <property type="entry name" value="Peptidase_S13"/>
    <property type="match status" value="2"/>
</dbReference>
<keyword evidence="5" id="KW-1185">Reference proteome</keyword>
<evidence type="ECO:0000256" key="2">
    <source>
        <dbReference type="ARBA" id="ARBA00022801"/>
    </source>
</evidence>
<dbReference type="GO" id="GO:0006508">
    <property type="term" value="P:proteolysis"/>
    <property type="evidence" value="ECO:0007669"/>
    <property type="project" value="InterPro"/>
</dbReference>
<dbReference type="GO" id="GO:0004185">
    <property type="term" value="F:serine-type carboxypeptidase activity"/>
    <property type="evidence" value="ECO:0007669"/>
    <property type="project" value="InterPro"/>
</dbReference>
<dbReference type="OrthoDB" id="9802627at2"/>
<feature type="chain" id="PRO_5014911041" evidence="3">
    <location>
        <begin position="33"/>
        <end position="429"/>
    </location>
</feature>
<dbReference type="Gene3D" id="3.50.80.20">
    <property type="entry name" value="D-Ala-D-Ala carboxypeptidase C, peptidase S13"/>
    <property type="match status" value="1"/>
</dbReference>
<sequence length="429" mass="44007">MRTTPSSRRRRLLACLTAGAALLTVGATSATALPNPGAPAKARVWVEPPSTGDARMASLLASRSKATVFQGRLAGAVMDVQSNHVIWSQNGSVGYMPASTNKLVTSTNALSTFGPDHKFVTSVVAGATADAVVLVGSGDPALSSVQLDRLAKAAAARLLGAYQATARVYVDDSAFPTPSLATGWLSSYVPTDVAPVRALVRDQSNVPDSSADAGKYLASRMAAYGVPATYSGRTAAPADATVYGASQGATLAVTLNHMLLISDNEVAEGLHKMVGNALGDGATWSGARVAQSDALAKQGLAVTADYDGSGLSRSDRVSPLELVRILDRAQDTTRPELWPLRSSQGMPTAGRTGTLSASYGRFSTAASSCAAGRLWAKTGSLNDVVGLAGFTTGADGRRKVFAFLVNGVPSTLAVKQAVDVLGATVVGCY</sequence>
<dbReference type="Proteomes" id="UP000233781">
    <property type="component" value="Unassembled WGS sequence"/>
</dbReference>
<dbReference type="InterPro" id="IPR012338">
    <property type="entry name" value="Beta-lactam/transpept-like"/>
</dbReference>
<reference evidence="4 5" key="1">
    <citation type="submission" date="2017-12" db="EMBL/GenBank/DDBJ databases">
        <title>Sequencing the genomes of 1000 Actinobacteria strains.</title>
        <authorList>
            <person name="Klenk H.-P."/>
        </authorList>
    </citation>
    <scope>NUCLEOTIDE SEQUENCE [LARGE SCALE GENOMIC DNA]</scope>
    <source>
        <strain evidence="4 5">DSM 12806</strain>
    </source>
</reference>
<comment type="caution">
    <text evidence="4">The sequence shown here is derived from an EMBL/GenBank/DDBJ whole genome shotgun (WGS) entry which is preliminary data.</text>
</comment>
<proteinExistence type="inferred from homology"/>
<name>A0A2N3YJ88_9MICO</name>
<dbReference type="PRINTS" id="PR00922">
    <property type="entry name" value="DADACBPTASE3"/>
</dbReference>
<accession>A0A2N3YJ88</accession>
<evidence type="ECO:0000256" key="3">
    <source>
        <dbReference type="SAM" id="SignalP"/>
    </source>
</evidence>
<dbReference type="InterPro" id="IPR006311">
    <property type="entry name" value="TAT_signal"/>
</dbReference>
<dbReference type="GO" id="GO:0000270">
    <property type="term" value="P:peptidoglycan metabolic process"/>
    <property type="evidence" value="ECO:0007669"/>
    <property type="project" value="TreeGrafter"/>
</dbReference>
<evidence type="ECO:0000313" key="5">
    <source>
        <dbReference type="Proteomes" id="UP000233781"/>
    </source>
</evidence>
<keyword evidence="4" id="KW-0121">Carboxypeptidase</keyword>
<dbReference type="SUPFAM" id="SSF56601">
    <property type="entry name" value="beta-lactamase/transpeptidase-like"/>
    <property type="match status" value="1"/>
</dbReference>
<evidence type="ECO:0000256" key="1">
    <source>
        <dbReference type="ARBA" id="ARBA00006096"/>
    </source>
</evidence>
<keyword evidence="3" id="KW-0732">Signal</keyword>
<comment type="similarity">
    <text evidence="1">Belongs to the peptidase S13 family.</text>
</comment>
<dbReference type="RefSeq" id="WP_158239816.1">
    <property type="nucleotide sequence ID" value="NZ_PJNE01000001.1"/>
</dbReference>